<keyword evidence="5" id="KW-0949">S-adenosyl-L-methionine</keyword>
<dbReference type="GO" id="GO:0045944">
    <property type="term" value="P:positive regulation of transcription by RNA polymerase II"/>
    <property type="evidence" value="ECO:0000318"/>
    <property type="project" value="GO_Central"/>
</dbReference>
<accession>A0A2A6BQF8</accession>
<dbReference type="Pfam" id="PF05964">
    <property type="entry name" value="FYRN"/>
    <property type="match status" value="1"/>
</dbReference>
<dbReference type="SMART" id="SM00317">
    <property type="entry name" value="SET"/>
    <property type="match status" value="1"/>
</dbReference>
<evidence type="ECO:0000256" key="12">
    <source>
        <dbReference type="ARBA" id="ARBA00023163"/>
    </source>
</evidence>
<proteinExistence type="predicted"/>
<keyword evidence="13" id="KW-0539">Nucleus</keyword>
<feature type="compositionally biased region" description="Basic residues" evidence="14">
    <location>
        <begin position="716"/>
        <end position="725"/>
    </location>
</feature>
<feature type="region of interest" description="Disordered" evidence="14">
    <location>
        <begin position="1241"/>
        <end position="1261"/>
    </location>
</feature>
<evidence type="ECO:0000256" key="13">
    <source>
        <dbReference type="ARBA" id="ARBA00023242"/>
    </source>
</evidence>
<dbReference type="Gene3D" id="3.30.40.10">
    <property type="entry name" value="Zinc/RING finger domain, C3HC4 (zinc finger)"/>
    <property type="match status" value="3"/>
</dbReference>
<organism evidence="15 16">
    <name type="scientific">Pristionchus pacificus</name>
    <name type="common">Parasitic nematode worm</name>
    <dbReference type="NCBI Taxonomy" id="54126"/>
    <lineage>
        <taxon>Eukaryota</taxon>
        <taxon>Metazoa</taxon>
        <taxon>Ecdysozoa</taxon>
        <taxon>Nematoda</taxon>
        <taxon>Chromadorea</taxon>
        <taxon>Rhabditida</taxon>
        <taxon>Rhabditina</taxon>
        <taxon>Diplogasteromorpha</taxon>
        <taxon>Diplogasteroidea</taxon>
        <taxon>Neodiplogasteridae</taxon>
        <taxon>Pristionchus</taxon>
    </lineage>
</organism>
<keyword evidence="16" id="KW-1185">Reference proteome</keyword>
<dbReference type="PANTHER" id="PTHR45888">
    <property type="entry name" value="HL01030P-RELATED"/>
    <property type="match status" value="1"/>
</dbReference>
<feature type="compositionally biased region" description="Acidic residues" evidence="14">
    <location>
        <begin position="638"/>
        <end position="648"/>
    </location>
</feature>
<dbReference type="Pfam" id="PF00628">
    <property type="entry name" value="PHD"/>
    <property type="match status" value="2"/>
</dbReference>
<dbReference type="InterPro" id="IPR003889">
    <property type="entry name" value="FYrich_C"/>
</dbReference>
<dbReference type="PROSITE" id="PS51805">
    <property type="entry name" value="EPHD"/>
    <property type="match status" value="1"/>
</dbReference>
<dbReference type="InterPro" id="IPR002125">
    <property type="entry name" value="CMP_dCMP_dom"/>
</dbReference>
<evidence type="ECO:0000313" key="16">
    <source>
        <dbReference type="Proteomes" id="UP000005239"/>
    </source>
</evidence>
<dbReference type="SUPFAM" id="SSF82199">
    <property type="entry name" value="SET domain"/>
    <property type="match status" value="1"/>
</dbReference>
<dbReference type="SUPFAM" id="SSF47095">
    <property type="entry name" value="HMG-box"/>
    <property type="match status" value="1"/>
</dbReference>
<keyword evidence="9" id="KW-0862">Zinc</keyword>
<evidence type="ECO:0000256" key="8">
    <source>
        <dbReference type="ARBA" id="ARBA00022771"/>
    </source>
</evidence>
<dbReference type="PROSITE" id="PS50280">
    <property type="entry name" value="SET"/>
    <property type="match status" value="1"/>
</dbReference>
<dbReference type="GO" id="GO:0044666">
    <property type="term" value="C:MLL3/4 complex"/>
    <property type="evidence" value="ECO:0000318"/>
    <property type="project" value="GO_Central"/>
</dbReference>
<feature type="compositionally biased region" description="Basic residues" evidence="14">
    <location>
        <begin position="861"/>
        <end position="871"/>
    </location>
</feature>
<feature type="region of interest" description="Disordered" evidence="14">
    <location>
        <begin position="956"/>
        <end position="977"/>
    </location>
</feature>
<dbReference type="InterPro" id="IPR019787">
    <property type="entry name" value="Znf_PHD-finger"/>
</dbReference>
<dbReference type="Gene3D" id="1.10.30.10">
    <property type="entry name" value="High mobility group box domain"/>
    <property type="match status" value="1"/>
</dbReference>
<dbReference type="InterPro" id="IPR046341">
    <property type="entry name" value="SET_dom_sf"/>
</dbReference>
<keyword evidence="10" id="KW-0156">Chromatin regulator</keyword>
<keyword evidence="11" id="KW-0805">Transcription regulation</keyword>
<feature type="region of interest" description="Disordered" evidence="14">
    <location>
        <begin position="1083"/>
        <end position="1109"/>
    </location>
</feature>
<dbReference type="GO" id="GO:0032259">
    <property type="term" value="P:methylation"/>
    <property type="evidence" value="ECO:0007669"/>
    <property type="project" value="UniProtKB-KW"/>
</dbReference>
<feature type="compositionally biased region" description="Gly residues" evidence="14">
    <location>
        <begin position="246"/>
        <end position="262"/>
    </location>
</feature>
<feature type="region of interest" description="Disordered" evidence="14">
    <location>
        <begin position="2275"/>
        <end position="2297"/>
    </location>
</feature>
<dbReference type="SMART" id="SM00541">
    <property type="entry name" value="FYRN"/>
    <property type="match status" value="1"/>
</dbReference>
<feature type="region of interest" description="Disordered" evidence="14">
    <location>
        <begin position="630"/>
        <end position="675"/>
    </location>
</feature>
<keyword evidence="7" id="KW-0677">Repeat</keyword>
<sequence length="2878" mass="311498">MDAGFQQKKNRLDSLSSGLAKRSAQARATAPDDPKKCKGCATDLAPGTVGDTCGACNTAPNAVGGSHTSRRCCPVCGINVNADSTFHTCGVCRKWIHAACDRSVEAESSDDYACVACRQSPIVGNDAMLGASVDSPLVDPDASNQGMGSLMGDSMRSSPVAGSVGGESCRYSHRERRMGEEDYGGSSESSGYSARNSPSFDPNACSEDDEEFRPGSSNRGGKPPSGVFLDRLGKTERGKRGKGRGAGKSAGATSGKGGGAGTRGRRTSSTMGRGGAAVGAAAAAANAQQVNQLLANLAAANINNPMLAAVLQQQMAAQAAVAAAAAAAAAAKGKPAKPAAEDVPCSSSSLAAVECARSEKDDEYVRTIVIVPEDDHYLAQSPLCLVCGSVGRGTEQSMVACSGCAHSFHTYCVGLQEKMNCTVRDRGWRCLDCTVCEGCGKNQDDSKLIMCEECDVAYHMYCLAPPLERAPPGPWRCQWCAKCRRCNTRVASSGELTKEGLCYPCLSLRKCPKCSKLYQLNDNIIRCSQCMKWYHGACEDLLTEEMLESAALNKMRCSSCRPNANRGFTSMNDGNITICDNVALNKCADEVLKSKMMPSLFRANSFTESSGGSSALSGLLGEFRSGGSIDSHYGGGSMDDENGPDDDGPGSGLSGLITFGPGSRGGRGGGRGGGAGRGRMLKLGVGGFFVKLPKSKMLAVGNEENGMIDPNDPTKKVKAVRKPRRSQLEDLYPSQIQEGFFGSRPVDGKALAEMEVAEPTLEEYKTPKTIRDPFAMGNTLSQTATDKLRTDIEESSMLENMNLNEMMNFDDTLDFDDLFNDDDVDDLALTDALDFMKDDTENSQPKPEMDEEGTSVSAPHPAHHPMPHHPHAMPMQPGMGPGAMMIKQEPGIMHPRMMIKQEPGSMHPHQMIQQQQHAHHMMGPGGMMIKHEPGMMRPESSMSGGSNMAAAVGAAHSGERVSASQAATERWEEDEPLGDKATKAAVLYVNMSFPRLREQMPEWSERAKFIHKTWRSLSSEDRQTYVQKARFNRAQREKVPRPRGPRNPPLGVAATAPGGAITAGHVAMRMAAGSGALPPSTFGIQGPIGNVRGPLPGMPQQPPSIDHLPPDLQQQYIKMRKEHVEFSSKEEGLMKELAAIRTTKKKLGAKLRQIQKVETAKSLVQAQNAAAAAGVPPPTEVPVVGDLNPIEKDQLKVAAEQAPITSKALDDAKRDAKSHSTQMHQFETTHRILSEYVLAHQQTSSAPGGSSGSNSGPTVGGMLSATMGRQGMGMGMTGPHGYQSMTAPPQMPFSQMMGQERTFQLGAIGGGGGGAMMGSRMGPMARWGPTHLRSPSLGAVRYDQIQTAEERDVYECLDEMIGKIAYDMDGPPPMLQQPQQMGGFPGGGPSLKRMLDPMAPPLMNSMGLNAMMQGDDGAPKQKKKRQMQKKTTTLPGGQDYESCLDRMRAALAACPPLTRKAIEPVPRNESSPFPWAGMSELDRFPEANATMGNLTLSFALDIYKNIRYAPPPAEVSMAKLMPNVRMGILQQMCQPSSCASPSTPCMVRDEGDLASPSTSQGVANVSNAPGAASDVIRNLVNGVEKKRNVLRCLVKSAESAFPPTDPHRIAFKEAKREEDEEVEIAIEIEERCAPGPSGSGGGGEMSSANSTSSQACRDEITKALLQKLQQMLETKKPIDDYQMDTPPQSPAGVEPQMDVQPSPLGFHSPRCRMCDRDTTANGVQQSMSRLGLTPSDDGKEDFVTFCALKCYYMFVAAAKVALSPEQLASAEAHVDEHTYSRLKQISADSFARCINQSAMARVKPELTVGAAVAAHLASAGAAGLVGGVAGMGGVQPTTGPPPPTPIGGAAGMIGEAMREQRFSSLLDEPTPRKENVHVIRVSDLAKLDDPGRKERARAAGEDWKKYDQATLETFLRIHRMKKDLAFAPKMGIEYVHSQYDNRKCILCGQKGDSEPSQCGRLLNYDACGWVHSNCALWSSEVYENPNGALDNVERAIIRGSMIRCVICGNAGATLHCYKVDCLKPFHFGCAAKSFGRFLKDKTFICPNHSDVHADVLATLEPLRRLYIPRDENKLLTRLFENLDGPRLMLRLGAFTFLRLGQLLPEQLKACHNDRYIFPLGYMAQRMYWSPMDARRRVKYTLAITEHEGRPLFSVSMPPLRDDVVGAALHGNPAASQPMIWRKPSAAEAWKDVLEGVANVRMRSGTYLRSTANTMEAEWLFGLGEGVITKMTESLPGVDTLYSYSFRHGGAPILELPLAENPSGCARCEPRLRTLIKSHRRPAPSGTKSSSSGGGGKRTQTLYEELQMQMKASGIRGDFSAGLNGKWDQYGSTEQSFSAYQKMRKEWRNTVYLARSKIQGLGLYAKRDIDMGAMIIEYKGEIVRGEVCEMREKKYFAQNRGTYMFKASDECIIDATMKGGPARYINHSCDPNCATHIMHLGMNGEDKKIIITANRPIKADEELTYDYQFDIEDDSEKFDLRSLRMKLAECANGSGGPSTSAADEYPNFKVRAVLADSEVAEEVPLEKVYVLTVKDRRSFSSILPLLPPLPERLTHLKRINESRVVVCPYDGDESIPNLEEYGRLSECHVPKEKPLTRRQFEWAKTRWPTAFHPNKELESLLASESDASLVASVRGALDVLRGRRAACAVVRRGERVAAGTQGGGLVAHASMRAVRALAGAHRAAMARAKAAMAAVTRKRSAPGASPSVGNVESGPSSSSSDQNPIVLPPLSSLDYLATGADVFLTHEPCAMCAMALVHARAQRVFFARRTKNGVLARREPARLGEDNGCLTDERGWQLHLEPVLNHHYRVFEVIFDDETGPREPSNGERNGQEEEEDVRCGAMVGGEQVVEREESVDVDDMDRGEGGQWADEGVEENDL</sequence>
<dbReference type="Gene3D" id="2.170.270.10">
    <property type="entry name" value="SET domain"/>
    <property type="match status" value="1"/>
</dbReference>
<dbReference type="CDD" id="cd15513">
    <property type="entry name" value="PHD5_KMT2C_like"/>
    <property type="match status" value="1"/>
</dbReference>
<dbReference type="SUPFAM" id="SSF57903">
    <property type="entry name" value="FYVE/PHD zinc finger"/>
    <property type="match status" value="4"/>
</dbReference>
<comment type="subcellular location">
    <subcellularLocation>
        <location evidence="1">Nucleus</location>
    </subcellularLocation>
</comment>
<dbReference type="PANTHER" id="PTHR45888:SF6">
    <property type="entry name" value="HL01030P-RELATED"/>
    <property type="match status" value="1"/>
</dbReference>
<dbReference type="Proteomes" id="UP000005239">
    <property type="component" value="Unassembled WGS sequence"/>
</dbReference>
<feature type="region of interest" description="Disordered" evidence="14">
    <location>
        <begin position="1411"/>
        <end position="1439"/>
    </location>
</feature>
<feature type="region of interest" description="Disordered" evidence="14">
    <location>
        <begin position="703"/>
        <end position="725"/>
    </location>
</feature>
<evidence type="ECO:0000256" key="4">
    <source>
        <dbReference type="ARBA" id="ARBA00022679"/>
    </source>
</evidence>
<dbReference type="Pfam" id="PF05965">
    <property type="entry name" value="FYRC"/>
    <property type="match status" value="1"/>
</dbReference>
<dbReference type="Gene3D" id="3.30.160.360">
    <property type="match status" value="1"/>
</dbReference>
<evidence type="ECO:0000256" key="6">
    <source>
        <dbReference type="ARBA" id="ARBA00022723"/>
    </source>
</evidence>
<keyword evidence="12" id="KW-0804">Transcription</keyword>
<feature type="region of interest" description="Disordered" evidence="14">
    <location>
        <begin position="135"/>
        <end position="273"/>
    </location>
</feature>
<evidence type="ECO:0000256" key="9">
    <source>
        <dbReference type="ARBA" id="ARBA00022833"/>
    </source>
</evidence>
<dbReference type="InterPro" id="IPR001965">
    <property type="entry name" value="Znf_PHD"/>
</dbReference>
<accession>A0A8R1YJR5</accession>
<dbReference type="InterPro" id="IPR036910">
    <property type="entry name" value="HMG_box_dom_sf"/>
</dbReference>
<evidence type="ECO:0000256" key="7">
    <source>
        <dbReference type="ARBA" id="ARBA00022737"/>
    </source>
</evidence>
<feature type="region of interest" description="Disordered" evidence="14">
    <location>
        <begin position="2816"/>
        <end position="2878"/>
    </location>
</feature>
<dbReference type="Gene3D" id="3.40.140.10">
    <property type="entry name" value="Cytidine Deaminase, domain 2"/>
    <property type="match status" value="1"/>
</dbReference>
<dbReference type="InterPro" id="IPR003888">
    <property type="entry name" value="FYrich_N"/>
</dbReference>
<feature type="region of interest" description="Disordered" evidence="14">
    <location>
        <begin position="1"/>
        <end position="36"/>
    </location>
</feature>
<evidence type="ECO:0000256" key="10">
    <source>
        <dbReference type="ARBA" id="ARBA00022853"/>
    </source>
</evidence>
<feature type="compositionally biased region" description="Low complexity" evidence="14">
    <location>
        <begin position="184"/>
        <end position="193"/>
    </location>
</feature>
<evidence type="ECO:0000256" key="2">
    <source>
        <dbReference type="ARBA" id="ARBA00022553"/>
    </source>
</evidence>
<evidence type="ECO:0000256" key="5">
    <source>
        <dbReference type="ARBA" id="ARBA00022691"/>
    </source>
</evidence>
<dbReference type="GO" id="GO:0008270">
    <property type="term" value="F:zinc ion binding"/>
    <property type="evidence" value="ECO:0007669"/>
    <property type="project" value="UniProtKB-KW"/>
</dbReference>
<feature type="region of interest" description="Disordered" evidence="14">
    <location>
        <begin position="1032"/>
        <end position="1056"/>
    </location>
</feature>
<dbReference type="InterPro" id="IPR001214">
    <property type="entry name" value="SET_dom"/>
</dbReference>
<keyword evidence="3" id="KW-0489">Methyltransferase</keyword>
<dbReference type="InterPro" id="IPR034732">
    <property type="entry name" value="EPHD"/>
</dbReference>
<feature type="compositionally biased region" description="Low complexity" evidence="14">
    <location>
        <begin position="2704"/>
        <end position="2719"/>
    </location>
</feature>
<dbReference type="PROSITE" id="PS51747">
    <property type="entry name" value="CYT_DCMP_DEAMINASES_2"/>
    <property type="match status" value="1"/>
</dbReference>
<feature type="region of interest" description="Disordered" evidence="14">
    <location>
        <begin position="836"/>
        <end position="871"/>
    </location>
</feature>
<feature type="compositionally biased region" description="Gly residues" evidence="14">
    <location>
        <begin position="662"/>
        <end position="675"/>
    </location>
</feature>
<dbReference type="Pfam" id="PF00856">
    <property type="entry name" value="SET"/>
    <property type="match status" value="1"/>
</dbReference>
<dbReference type="FunFam" id="3.30.40.10:FF:000002">
    <property type="entry name" value="Histone-lysine N-methyltransferase"/>
    <property type="match status" value="1"/>
</dbReference>
<dbReference type="SMART" id="SM00249">
    <property type="entry name" value="PHD"/>
    <property type="match status" value="5"/>
</dbReference>
<feature type="region of interest" description="Disordered" evidence="14">
    <location>
        <begin position="2696"/>
        <end position="2723"/>
    </location>
</feature>
<evidence type="ECO:0000256" key="11">
    <source>
        <dbReference type="ARBA" id="ARBA00023015"/>
    </source>
</evidence>
<dbReference type="CDD" id="cd15514">
    <property type="entry name" value="PHD6_KMT2C_like"/>
    <property type="match status" value="1"/>
</dbReference>
<dbReference type="PROSITE" id="PS51543">
    <property type="entry name" value="FYRC"/>
    <property type="match status" value="1"/>
</dbReference>
<dbReference type="Pfam" id="PF00383">
    <property type="entry name" value="dCMP_cyt_deam_1"/>
    <property type="match status" value="1"/>
</dbReference>
<evidence type="ECO:0000313" key="15">
    <source>
        <dbReference type="EnsemblMetazoa" id="PPA24753.1"/>
    </source>
</evidence>
<feature type="compositionally biased region" description="Basic and acidic residues" evidence="14">
    <location>
        <begin position="2848"/>
        <end position="2864"/>
    </location>
</feature>
<dbReference type="InterPro" id="IPR011011">
    <property type="entry name" value="Znf_FYVE_PHD"/>
</dbReference>
<feature type="compositionally biased region" description="Low complexity" evidence="14">
    <location>
        <begin position="1243"/>
        <end position="1261"/>
    </location>
</feature>
<dbReference type="GO" id="GO:0042800">
    <property type="term" value="F:histone H3K4 methyltransferase activity"/>
    <property type="evidence" value="ECO:0000318"/>
    <property type="project" value="GO_Central"/>
</dbReference>
<protein>
    <submittedName>
        <fullName evidence="15">Set-16</fullName>
    </submittedName>
</protein>
<reference evidence="15" key="2">
    <citation type="submission" date="2022-06" db="UniProtKB">
        <authorList>
            <consortium name="EnsemblMetazoa"/>
        </authorList>
    </citation>
    <scope>IDENTIFICATION</scope>
    <source>
        <strain evidence="15">PS312</strain>
    </source>
</reference>
<dbReference type="PROSITE" id="PS50016">
    <property type="entry name" value="ZF_PHD_2"/>
    <property type="match status" value="2"/>
</dbReference>
<keyword evidence="2" id="KW-0597">Phosphoprotein</keyword>
<dbReference type="PROSITE" id="PS51542">
    <property type="entry name" value="FYRN"/>
    <property type="match status" value="1"/>
</dbReference>
<name>A0A2A6BQF8_PRIPA</name>
<evidence type="ECO:0000256" key="3">
    <source>
        <dbReference type="ARBA" id="ARBA00022603"/>
    </source>
</evidence>
<keyword evidence="4" id="KW-0808">Transferase</keyword>
<dbReference type="InterPro" id="IPR013083">
    <property type="entry name" value="Znf_RING/FYVE/PHD"/>
</dbReference>
<dbReference type="EnsemblMetazoa" id="PPA24753.1">
    <property type="protein sequence ID" value="PPA24753.1"/>
    <property type="gene ID" value="WBGene00114307"/>
</dbReference>
<gene>
    <name evidence="15" type="primary">WBGene00114307</name>
</gene>
<dbReference type="SUPFAM" id="SSF53927">
    <property type="entry name" value="Cytidine deaminase-like"/>
    <property type="match status" value="1"/>
</dbReference>
<keyword evidence="8" id="KW-0863">Zinc-finger</keyword>
<dbReference type="GO" id="GO:0003713">
    <property type="term" value="F:transcription coactivator activity"/>
    <property type="evidence" value="ECO:0000318"/>
    <property type="project" value="GO_Central"/>
</dbReference>
<dbReference type="GO" id="GO:0005700">
    <property type="term" value="C:polytene chromosome"/>
    <property type="evidence" value="ECO:0007669"/>
    <property type="project" value="UniProtKB-ARBA"/>
</dbReference>
<dbReference type="SMART" id="SM00542">
    <property type="entry name" value="FYRC"/>
    <property type="match status" value="1"/>
</dbReference>
<keyword evidence="6" id="KW-0479">Metal-binding</keyword>
<reference evidence="16" key="1">
    <citation type="journal article" date="2008" name="Nat. Genet.">
        <title>The Pristionchus pacificus genome provides a unique perspective on nematode lifestyle and parasitism.</title>
        <authorList>
            <person name="Dieterich C."/>
            <person name="Clifton S.W."/>
            <person name="Schuster L.N."/>
            <person name="Chinwalla A."/>
            <person name="Delehaunty K."/>
            <person name="Dinkelacker I."/>
            <person name="Fulton L."/>
            <person name="Fulton R."/>
            <person name="Godfrey J."/>
            <person name="Minx P."/>
            <person name="Mitreva M."/>
            <person name="Roeseler W."/>
            <person name="Tian H."/>
            <person name="Witte H."/>
            <person name="Yang S.P."/>
            <person name="Wilson R.K."/>
            <person name="Sommer R.J."/>
        </authorList>
    </citation>
    <scope>NUCLEOTIDE SEQUENCE [LARGE SCALE GENOMIC DNA]</scope>
    <source>
        <strain evidence="16">PS312</strain>
    </source>
</reference>
<dbReference type="InterPro" id="IPR016193">
    <property type="entry name" value="Cytidine_deaminase-like"/>
</dbReference>
<evidence type="ECO:0000256" key="1">
    <source>
        <dbReference type="ARBA" id="ARBA00004123"/>
    </source>
</evidence>
<evidence type="ECO:0000256" key="14">
    <source>
        <dbReference type="SAM" id="MobiDB-lite"/>
    </source>
</evidence>